<dbReference type="KEGG" id="aup:AsAng_0017690"/>
<gene>
    <name evidence="1" type="ORF">AsAng_0017690</name>
</gene>
<sequence length="165" mass="19549">MQNHLYFICPTDNLETIIDYTFRGRNYYYTSLGNSIVFNNDTTWQIQKLINKNHINKISFILSNDNRIILDALGNQGFSKVTGLNNCYDEIIKQKKLSEKSWQRYKRQFSIISYHLNKKIKELRFGINGSFASQLKISGKIYHRQEQVFKDIYPDLICRESFSLN</sequence>
<reference evidence="1" key="1">
    <citation type="submission" date="2022-09" db="EMBL/GenBank/DDBJ databases">
        <title>Aureispira anguillicida sp. nov., isolated from Leptocephalus of Japanese eel Anguilla japonica.</title>
        <authorList>
            <person name="Yuasa K."/>
            <person name="Mekata T."/>
            <person name="Ikunari K."/>
        </authorList>
    </citation>
    <scope>NUCLEOTIDE SEQUENCE</scope>
    <source>
        <strain evidence="1">EL160426</strain>
    </source>
</reference>
<protein>
    <submittedName>
        <fullName evidence="1">Uncharacterized protein</fullName>
    </submittedName>
</protein>
<evidence type="ECO:0000313" key="1">
    <source>
        <dbReference type="EMBL" id="BDS11058.1"/>
    </source>
</evidence>
<evidence type="ECO:0000313" key="2">
    <source>
        <dbReference type="Proteomes" id="UP001060919"/>
    </source>
</evidence>
<proteinExistence type="predicted"/>
<keyword evidence="2" id="KW-1185">Reference proteome</keyword>
<dbReference type="EMBL" id="AP026867">
    <property type="protein sequence ID" value="BDS11058.1"/>
    <property type="molecule type" value="Genomic_DNA"/>
</dbReference>
<organism evidence="1 2">
    <name type="scientific">Aureispira anguillae</name>
    <dbReference type="NCBI Taxonomy" id="2864201"/>
    <lineage>
        <taxon>Bacteria</taxon>
        <taxon>Pseudomonadati</taxon>
        <taxon>Bacteroidota</taxon>
        <taxon>Saprospiria</taxon>
        <taxon>Saprospirales</taxon>
        <taxon>Saprospiraceae</taxon>
        <taxon>Aureispira</taxon>
    </lineage>
</organism>
<accession>A0A915YDI4</accession>
<dbReference type="Proteomes" id="UP001060919">
    <property type="component" value="Chromosome"/>
</dbReference>
<dbReference type="AlphaFoldDB" id="A0A915YDI4"/>
<dbReference type="RefSeq" id="WP_264792266.1">
    <property type="nucleotide sequence ID" value="NZ_AP026867.1"/>
</dbReference>
<name>A0A915YDI4_9BACT</name>